<feature type="signal peptide" evidence="1">
    <location>
        <begin position="1"/>
        <end position="17"/>
    </location>
</feature>
<reference evidence="2" key="2">
    <citation type="submission" date="2007-03" db="EMBL/GenBank/DDBJ databases">
        <authorList>
            <consortium name="The International Medicago Genome Annotation Group"/>
        </authorList>
    </citation>
    <scope>NUCLEOTIDE SEQUENCE</scope>
</reference>
<evidence type="ECO:0000313" key="2">
    <source>
        <dbReference type="EMBL" id="ABN09135.1"/>
    </source>
</evidence>
<feature type="chain" id="PRO_5002644794" description="Transmembrane protein" evidence="1">
    <location>
        <begin position="18"/>
        <end position="67"/>
    </location>
</feature>
<keyword evidence="1" id="KW-0732">Signal</keyword>
<reference evidence="2" key="1">
    <citation type="submission" date="2006-02" db="EMBL/GenBank/DDBJ databases">
        <authorList>
            <person name="Town C.D."/>
        </authorList>
    </citation>
    <scope>NUCLEOTIDE SEQUENCE</scope>
</reference>
<evidence type="ECO:0000256" key="1">
    <source>
        <dbReference type="SAM" id="SignalP"/>
    </source>
</evidence>
<dbReference type="EMBL" id="AC174467">
    <property type="protein sequence ID" value="ABN09135.1"/>
    <property type="molecule type" value="Genomic_DNA"/>
</dbReference>
<evidence type="ECO:0008006" key="3">
    <source>
        <dbReference type="Google" id="ProtNLM"/>
    </source>
</evidence>
<gene>
    <name evidence="2" type="ORF">MtrDRAFT_AC174467g2v1</name>
</gene>
<name>A2Q6B5_MEDTR</name>
<dbReference type="AlphaFoldDB" id="A2Q6B5"/>
<protein>
    <recommendedName>
        <fullName evidence="3">Transmembrane protein</fullName>
    </recommendedName>
</protein>
<accession>A2Q6B5</accession>
<proteinExistence type="predicted"/>
<sequence>MRLIAAFIAFDLIISHSSRLFAPKENVGDNVSESTPFMMSEDVTESNHWQQIKILTMILRNLRIIKN</sequence>
<organism evidence="2">
    <name type="scientific">Medicago truncatula</name>
    <name type="common">Barrel medic</name>
    <name type="synonym">Medicago tribuloides</name>
    <dbReference type="NCBI Taxonomy" id="3880"/>
    <lineage>
        <taxon>Eukaryota</taxon>
        <taxon>Viridiplantae</taxon>
        <taxon>Streptophyta</taxon>
        <taxon>Embryophyta</taxon>
        <taxon>Tracheophyta</taxon>
        <taxon>Spermatophyta</taxon>
        <taxon>Magnoliopsida</taxon>
        <taxon>eudicotyledons</taxon>
        <taxon>Gunneridae</taxon>
        <taxon>Pentapetalae</taxon>
        <taxon>rosids</taxon>
        <taxon>fabids</taxon>
        <taxon>Fabales</taxon>
        <taxon>Fabaceae</taxon>
        <taxon>Papilionoideae</taxon>
        <taxon>50 kb inversion clade</taxon>
        <taxon>NPAAA clade</taxon>
        <taxon>Hologalegina</taxon>
        <taxon>IRL clade</taxon>
        <taxon>Trifolieae</taxon>
        <taxon>Medicago</taxon>
    </lineage>
</organism>